<dbReference type="PANTHER" id="PTHR45947:SF3">
    <property type="entry name" value="SULFOQUINOVOSYL TRANSFERASE SQD2"/>
    <property type="match status" value="1"/>
</dbReference>
<gene>
    <name evidence="3" type="ORF">B5M47_00170</name>
</gene>
<name>A0A1W9NZN8_UNCC3</name>
<evidence type="ECO:0000259" key="2">
    <source>
        <dbReference type="Pfam" id="PF13439"/>
    </source>
</evidence>
<dbReference type="GO" id="GO:0016757">
    <property type="term" value="F:glycosyltransferase activity"/>
    <property type="evidence" value="ECO:0007669"/>
    <property type="project" value="InterPro"/>
</dbReference>
<evidence type="ECO:0000313" key="4">
    <source>
        <dbReference type="Proteomes" id="UP000192520"/>
    </source>
</evidence>
<dbReference type="PANTHER" id="PTHR45947">
    <property type="entry name" value="SULFOQUINOVOSYL TRANSFERASE SQD2"/>
    <property type="match status" value="1"/>
</dbReference>
<proteinExistence type="predicted"/>
<comment type="caution">
    <text evidence="3">The sequence shown here is derived from an EMBL/GenBank/DDBJ whole genome shotgun (WGS) entry which is preliminary data.</text>
</comment>
<dbReference type="STRING" id="1968527.B5M47_00170"/>
<dbReference type="Pfam" id="PF13439">
    <property type="entry name" value="Glyco_transf_4"/>
    <property type="match status" value="1"/>
</dbReference>
<accession>A0A1W9NZN8</accession>
<dbReference type="AlphaFoldDB" id="A0A1W9NZN8"/>
<dbReference type="Proteomes" id="UP000192520">
    <property type="component" value="Unassembled WGS sequence"/>
</dbReference>
<protein>
    <recommendedName>
        <fullName evidence="5">Glycosyl transferase family 1 domain-containing protein</fullName>
    </recommendedName>
</protein>
<dbReference type="InterPro" id="IPR028098">
    <property type="entry name" value="Glyco_trans_4-like_N"/>
</dbReference>
<dbReference type="InterPro" id="IPR050194">
    <property type="entry name" value="Glycosyltransferase_grp1"/>
</dbReference>
<reference evidence="4" key="1">
    <citation type="submission" date="2017-03" db="EMBL/GenBank/DDBJ databases">
        <title>Novel pathways for hydrocarbon cycling and metabolic interdependencies in hydrothermal sediment communities.</title>
        <authorList>
            <person name="Dombrowski N."/>
            <person name="Seitz K."/>
            <person name="Teske A."/>
            <person name="Baker B."/>
        </authorList>
    </citation>
    <scope>NUCLEOTIDE SEQUENCE [LARGE SCALE GENOMIC DNA]</scope>
</reference>
<dbReference type="Pfam" id="PF00534">
    <property type="entry name" value="Glycos_transf_1"/>
    <property type="match status" value="1"/>
</dbReference>
<dbReference type="EMBL" id="MZGJ01000001">
    <property type="protein sequence ID" value="OQX51598.1"/>
    <property type="molecule type" value="Genomic_DNA"/>
</dbReference>
<sequence length="374" mass="42308">MTIGFVLDSDIDHPGGVQRFVKGLYKFVTQQGHHAVIFTGGAKGESEQLGFKVCRLGRVKNLPGNDAEISVFADWVEEADIKFLLKDGGVDLLHIQGVFGLLGIRFLDVGQLPSVGTFHNFWEPERLPQVFRLSFPIFGHYVGKMKIKIADSTAARELMQRIAPGDYHIIPPGINVERFRLARGKRFFPKSWVQIVYVGRLDKRKGLMHLLRAFLKVKSEVDEAGLLVVGKGSLRDEAEEFVRRNHLEDVCFTGYVPDDELPSYYRGSDIFCSPAVHGECFGIVLVEAMAANLPIVAFDNAGYRDVLTGEGRRFLVESGDVDRLALALIQLCRDSDLRRRMSDWGRREVEQYDWNVVGQKYLEIYKRLITEGKE</sequence>
<dbReference type="InterPro" id="IPR001296">
    <property type="entry name" value="Glyco_trans_1"/>
</dbReference>
<feature type="domain" description="Glycosyl transferase family 1" evidence="1">
    <location>
        <begin position="188"/>
        <end position="346"/>
    </location>
</feature>
<evidence type="ECO:0000259" key="1">
    <source>
        <dbReference type="Pfam" id="PF00534"/>
    </source>
</evidence>
<feature type="domain" description="Glycosyltransferase subfamily 4-like N-terminal" evidence="2">
    <location>
        <begin position="14"/>
        <end position="178"/>
    </location>
</feature>
<evidence type="ECO:0008006" key="5">
    <source>
        <dbReference type="Google" id="ProtNLM"/>
    </source>
</evidence>
<dbReference type="Gene3D" id="3.40.50.2000">
    <property type="entry name" value="Glycogen Phosphorylase B"/>
    <property type="match status" value="2"/>
</dbReference>
<evidence type="ECO:0000313" key="3">
    <source>
        <dbReference type="EMBL" id="OQX51598.1"/>
    </source>
</evidence>
<dbReference type="CDD" id="cd03801">
    <property type="entry name" value="GT4_PimA-like"/>
    <property type="match status" value="1"/>
</dbReference>
<organism evidence="3 4">
    <name type="scientific">candidate division CPR3 bacterium 4484_211</name>
    <dbReference type="NCBI Taxonomy" id="1968527"/>
    <lineage>
        <taxon>Bacteria</taxon>
        <taxon>Bacteria division CPR3</taxon>
    </lineage>
</organism>
<dbReference type="SUPFAM" id="SSF53756">
    <property type="entry name" value="UDP-Glycosyltransferase/glycogen phosphorylase"/>
    <property type="match status" value="1"/>
</dbReference>